<evidence type="ECO:0000259" key="6">
    <source>
        <dbReference type="Pfam" id="PF00881"/>
    </source>
</evidence>
<feature type="transmembrane region" description="Helical" evidence="5">
    <location>
        <begin position="6"/>
        <end position="26"/>
    </location>
</feature>
<feature type="domain" description="Nitroreductase" evidence="6">
    <location>
        <begin position="62"/>
        <end position="230"/>
    </location>
</feature>
<comment type="similarity">
    <text evidence="1">Belongs to the nitroreductase family.</text>
</comment>
<organism evidence="7 8">
    <name type="scientific">Aquatica leii</name>
    <dbReference type="NCBI Taxonomy" id="1421715"/>
    <lineage>
        <taxon>Eukaryota</taxon>
        <taxon>Metazoa</taxon>
        <taxon>Ecdysozoa</taxon>
        <taxon>Arthropoda</taxon>
        <taxon>Hexapoda</taxon>
        <taxon>Insecta</taxon>
        <taxon>Pterygota</taxon>
        <taxon>Neoptera</taxon>
        <taxon>Endopterygota</taxon>
        <taxon>Coleoptera</taxon>
        <taxon>Polyphaga</taxon>
        <taxon>Elateriformia</taxon>
        <taxon>Elateroidea</taxon>
        <taxon>Lampyridae</taxon>
        <taxon>Luciolinae</taxon>
        <taxon>Aquatica</taxon>
    </lineage>
</organism>
<dbReference type="InterPro" id="IPR029479">
    <property type="entry name" value="Nitroreductase"/>
</dbReference>
<dbReference type="Proteomes" id="UP001353858">
    <property type="component" value="Unassembled WGS sequence"/>
</dbReference>
<keyword evidence="5" id="KW-1133">Transmembrane helix</keyword>
<sequence length="252" mass="29180">MINDLYWFSCCSFLLVFLCCTVLFLLRLKTKTFHKLVKEEEKKLPKNDSIKRSQDFYQLMNTRRTVRHFSKESFPIDIIYNIIKAAGTSPSAAHAQPWKFVIVQSAEIKNRIREIVEEEEETNYKKRMGKKWVDDLKFSKTDWVKEYITDAPYLILVFRQVSAIGENGKEEVNCYSEQCVCIAAGRLLTAIHYAGLATLTSTPLNCGPPLRDLLQRPPEEKLTLLLPVGYPLEGCLVPRLKRKLLKDLFIEL</sequence>
<keyword evidence="3" id="KW-0288">FMN</keyword>
<reference evidence="8" key="1">
    <citation type="submission" date="2023-01" db="EMBL/GenBank/DDBJ databases">
        <title>Key to firefly adult light organ development and bioluminescence: homeobox transcription factors regulate luciferase expression and transportation to peroxisome.</title>
        <authorList>
            <person name="Fu X."/>
        </authorList>
    </citation>
    <scope>NUCLEOTIDE SEQUENCE [LARGE SCALE GENOMIC DNA]</scope>
</reference>
<evidence type="ECO:0000256" key="2">
    <source>
        <dbReference type="ARBA" id="ARBA00022630"/>
    </source>
</evidence>
<protein>
    <recommendedName>
        <fullName evidence="6">Nitroreductase domain-containing protein</fullName>
    </recommendedName>
</protein>
<keyword evidence="5" id="KW-0472">Membrane</keyword>
<dbReference type="PANTHER" id="PTHR23026:SF90">
    <property type="entry name" value="IODOTYROSINE DEIODINASE 1"/>
    <property type="match status" value="1"/>
</dbReference>
<keyword evidence="4" id="KW-0560">Oxidoreductase</keyword>
<evidence type="ECO:0000313" key="8">
    <source>
        <dbReference type="Proteomes" id="UP001353858"/>
    </source>
</evidence>
<dbReference type="InterPro" id="IPR000415">
    <property type="entry name" value="Nitroreductase-like"/>
</dbReference>
<dbReference type="GO" id="GO:0005886">
    <property type="term" value="C:plasma membrane"/>
    <property type="evidence" value="ECO:0007669"/>
    <property type="project" value="TreeGrafter"/>
</dbReference>
<evidence type="ECO:0000256" key="1">
    <source>
        <dbReference type="ARBA" id="ARBA00007118"/>
    </source>
</evidence>
<dbReference type="GO" id="GO:0140616">
    <property type="term" value="F:iodotyrosine deiodinase activity"/>
    <property type="evidence" value="ECO:0007669"/>
    <property type="project" value="UniProtKB-ARBA"/>
</dbReference>
<dbReference type="Gene3D" id="3.40.109.10">
    <property type="entry name" value="NADH Oxidase"/>
    <property type="match status" value="1"/>
</dbReference>
<dbReference type="GO" id="GO:0006570">
    <property type="term" value="P:tyrosine metabolic process"/>
    <property type="evidence" value="ECO:0007669"/>
    <property type="project" value="TreeGrafter"/>
</dbReference>
<comment type="caution">
    <text evidence="7">The sequence shown here is derived from an EMBL/GenBank/DDBJ whole genome shotgun (WGS) entry which is preliminary data.</text>
</comment>
<evidence type="ECO:0000313" key="7">
    <source>
        <dbReference type="EMBL" id="KAK4873136.1"/>
    </source>
</evidence>
<gene>
    <name evidence="7" type="ORF">RN001_015165</name>
</gene>
<keyword evidence="8" id="KW-1185">Reference proteome</keyword>
<evidence type="ECO:0000256" key="3">
    <source>
        <dbReference type="ARBA" id="ARBA00022643"/>
    </source>
</evidence>
<dbReference type="SUPFAM" id="SSF55469">
    <property type="entry name" value="FMN-dependent nitroreductase-like"/>
    <property type="match status" value="1"/>
</dbReference>
<keyword evidence="5" id="KW-0812">Transmembrane</keyword>
<dbReference type="Pfam" id="PF00881">
    <property type="entry name" value="Nitroreductase"/>
    <property type="match status" value="1"/>
</dbReference>
<proteinExistence type="inferred from homology"/>
<evidence type="ECO:0000256" key="4">
    <source>
        <dbReference type="ARBA" id="ARBA00023002"/>
    </source>
</evidence>
<dbReference type="CDD" id="cd02144">
    <property type="entry name" value="iodotyrosine_dehalogenase"/>
    <property type="match status" value="1"/>
</dbReference>
<evidence type="ECO:0000256" key="5">
    <source>
        <dbReference type="SAM" id="Phobius"/>
    </source>
</evidence>
<dbReference type="EMBL" id="JARPUR010000007">
    <property type="protein sequence ID" value="KAK4873136.1"/>
    <property type="molecule type" value="Genomic_DNA"/>
</dbReference>
<dbReference type="PANTHER" id="PTHR23026">
    <property type="entry name" value="NADPH NITROREDUCTASE"/>
    <property type="match status" value="1"/>
</dbReference>
<dbReference type="InterPro" id="IPR050627">
    <property type="entry name" value="Nitroreductase/BluB"/>
</dbReference>
<name>A0AAN7S6J1_9COLE</name>
<dbReference type="AlphaFoldDB" id="A0AAN7S6J1"/>
<accession>A0AAN7S6J1</accession>
<keyword evidence="2" id="KW-0285">Flavoprotein</keyword>